<dbReference type="EMBL" id="REGN01001855">
    <property type="protein sequence ID" value="RNA32070.1"/>
    <property type="molecule type" value="Genomic_DNA"/>
</dbReference>
<proteinExistence type="predicted"/>
<gene>
    <name evidence="1" type="ORF">BpHYR1_011162</name>
</gene>
<evidence type="ECO:0000313" key="2">
    <source>
        <dbReference type="Proteomes" id="UP000276133"/>
    </source>
</evidence>
<evidence type="ECO:0000313" key="1">
    <source>
        <dbReference type="EMBL" id="RNA32070.1"/>
    </source>
</evidence>
<reference evidence="1 2" key="1">
    <citation type="journal article" date="2018" name="Sci. Rep.">
        <title>Genomic signatures of local adaptation to the degree of environmental predictability in rotifers.</title>
        <authorList>
            <person name="Franch-Gras L."/>
            <person name="Hahn C."/>
            <person name="Garcia-Roger E.M."/>
            <person name="Carmona M.J."/>
            <person name="Serra M."/>
            <person name="Gomez A."/>
        </authorList>
    </citation>
    <scope>NUCLEOTIDE SEQUENCE [LARGE SCALE GENOMIC DNA]</scope>
    <source>
        <strain evidence="1">HYR1</strain>
    </source>
</reference>
<accession>A0A3M7S935</accession>
<organism evidence="1 2">
    <name type="scientific">Brachionus plicatilis</name>
    <name type="common">Marine rotifer</name>
    <name type="synonym">Brachionus muelleri</name>
    <dbReference type="NCBI Taxonomy" id="10195"/>
    <lineage>
        <taxon>Eukaryota</taxon>
        <taxon>Metazoa</taxon>
        <taxon>Spiralia</taxon>
        <taxon>Gnathifera</taxon>
        <taxon>Rotifera</taxon>
        <taxon>Eurotatoria</taxon>
        <taxon>Monogononta</taxon>
        <taxon>Pseudotrocha</taxon>
        <taxon>Ploima</taxon>
        <taxon>Brachionidae</taxon>
        <taxon>Brachionus</taxon>
    </lineage>
</organism>
<comment type="caution">
    <text evidence="1">The sequence shown here is derived from an EMBL/GenBank/DDBJ whole genome shotgun (WGS) entry which is preliminary data.</text>
</comment>
<protein>
    <submittedName>
        <fullName evidence="1">Uncharacterized protein</fullName>
    </submittedName>
</protein>
<name>A0A3M7S935_BRAPC</name>
<dbReference type="Proteomes" id="UP000276133">
    <property type="component" value="Unassembled WGS sequence"/>
</dbReference>
<keyword evidence="2" id="KW-1185">Reference proteome</keyword>
<dbReference type="AlphaFoldDB" id="A0A3M7S935"/>
<sequence length="81" mass="9205">MKRLKNTTRKIGTMIPTKVTSHSNFCAPISCCSTCLIPFINNEYDVRTCEIRANKTMDPMSSFCRKVNDHKSFTGIKSNQI</sequence>